<dbReference type="EC" id="2.7.7.6" evidence="3"/>
<dbReference type="Gene3D" id="6.20.50.80">
    <property type="match status" value="1"/>
</dbReference>
<evidence type="ECO:0000256" key="4">
    <source>
        <dbReference type="ARBA" id="ARBA00022478"/>
    </source>
</evidence>
<comment type="catalytic activity">
    <reaction evidence="12">
        <text>RNA(n) + a ribonucleoside 5'-triphosphate = RNA(n+1) + diphosphate</text>
        <dbReference type="Rhea" id="RHEA:21248"/>
        <dbReference type="Rhea" id="RHEA-COMP:14527"/>
        <dbReference type="Rhea" id="RHEA-COMP:17342"/>
        <dbReference type="ChEBI" id="CHEBI:33019"/>
        <dbReference type="ChEBI" id="CHEBI:61557"/>
        <dbReference type="ChEBI" id="CHEBI:140395"/>
        <dbReference type="EC" id="2.7.7.6"/>
    </reaction>
</comment>
<feature type="compositionally biased region" description="Acidic residues" evidence="15">
    <location>
        <begin position="1220"/>
        <end position="1233"/>
    </location>
</feature>
<comment type="similarity">
    <text evidence="2">Belongs to the RNA polymerase beta' chain family.</text>
</comment>
<evidence type="ECO:0000256" key="15">
    <source>
        <dbReference type="SAM" id="MobiDB-lite"/>
    </source>
</evidence>
<feature type="region of interest" description="Disordered" evidence="15">
    <location>
        <begin position="37"/>
        <end position="62"/>
    </location>
</feature>
<evidence type="ECO:0000256" key="7">
    <source>
        <dbReference type="ARBA" id="ARBA00022723"/>
    </source>
</evidence>
<keyword evidence="7" id="KW-0479">Metal-binding</keyword>
<dbReference type="FunFam" id="1.10.132.30:FF:000006">
    <property type="entry name" value="DNA-directed RNA polymerase subunit"/>
    <property type="match status" value="1"/>
</dbReference>
<evidence type="ECO:0000256" key="6">
    <source>
        <dbReference type="ARBA" id="ARBA00022695"/>
    </source>
</evidence>
<reference evidence="17 18" key="1">
    <citation type="journal article" date="2014" name="PLoS ONE">
        <title>Global Analysis of Gene Expression Profiles in Physic Nut (Jatropha curcas L.) Seedlings Exposed to Salt Stress.</title>
        <authorList>
            <person name="Zhang L."/>
            <person name="Zhang C."/>
            <person name="Wu P."/>
            <person name="Chen Y."/>
            <person name="Li M."/>
            <person name="Jiang H."/>
            <person name="Wu G."/>
        </authorList>
    </citation>
    <scope>NUCLEOTIDE SEQUENCE [LARGE SCALE GENOMIC DNA]</scope>
    <source>
        <strain evidence="18">cv. GZQX0401</strain>
        <tissue evidence="17">Young leaves</tissue>
    </source>
</reference>
<evidence type="ECO:0000259" key="16">
    <source>
        <dbReference type="SMART" id="SM00663"/>
    </source>
</evidence>
<dbReference type="GO" id="GO:0005736">
    <property type="term" value="C:RNA polymerase I complex"/>
    <property type="evidence" value="ECO:0007669"/>
    <property type="project" value="TreeGrafter"/>
</dbReference>
<dbReference type="Gene3D" id="3.30.1490.180">
    <property type="entry name" value="RNA polymerase ii"/>
    <property type="match status" value="1"/>
</dbReference>
<feature type="region of interest" description="Disordered" evidence="15">
    <location>
        <begin position="1115"/>
        <end position="1294"/>
    </location>
</feature>
<dbReference type="EMBL" id="KK914408">
    <property type="protein sequence ID" value="KDP37347.1"/>
    <property type="molecule type" value="Genomic_DNA"/>
</dbReference>
<dbReference type="InterPro" id="IPR007083">
    <property type="entry name" value="RNA_pol_Rpb1_4"/>
</dbReference>
<evidence type="ECO:0000256" key="3">
    <source>
        <dbReference type="ARBA" id="ARBA00012418"/>
    </source>
</evidence>
<dbReference type="Gene3D" id="1.10.150.390">
    <property type="match status" value="1"/>
</dbReference>
<dbReference type="FunFam" id="2.40.40.20:FF:000019">
    <property type="entry name" value="DNA-directed RNA polymerase II subunit RPB1"/>
    <property type="match status" value="1"/>
</dbReference>
<feature type="compositionally biased region" description="Basic residues" evidence="15">
    <location>
        <begin position="1275"/>
        <end position="1294"/>
    </location>
</feature>
<keyword evidence="9" id="KW-0460">Magnesium</keyword>
<evidence type="ECO:0000256" key="5">
    <source>
        <dbReference type="ARBA" id="ARBA00022679"/>
    </source>
</evidence>
<protein>
    <recommendedName>
        <fullName evidence="13">DNA-directed RNA polymerase I subunit RPA1</fullName>
        <ecNumber evidence="3">2.7.7.6</ecNumber>
    </recommendedName>
    <alternativeName>
        <fullName evidence="14">DNA-directed RNA polymerase I subunit rpa1</fullName>
    </alternativeName>
</protein>
<keyword evidence="4" id="KW-0240">DNA-directed RNA polymerase</keyword>
<feature type="region of interest" description="Disordered" evidence="15">
    <location>
        <begin position="532"/>
        <end position="575"/>
    </location>
</feature>
<dbReference type="InterPro" id="IPR042102">
    <property type="entry name" value="RNA_pol_Rpb1_3_sf"/>
</dbReference>
<feature type="compositionally biased region" description="Basic and acidic residues" evidence="15">
    <location>
        <begin position="1234"/>
        <end position="1245"/>
    </location>
</feature>
<evidence type="ECO:0000256" key="12">
    <source>
        <dbReference type="ARBA" id="ARBA00048552"/>
    </source>
</evidence>
<feature type="domain" description="RNA polymerase N-terminal" evidence="16">
    <location>
        <begin position="117"/>
        <end position="434"/>
    </location>
</feature>
<dbReference type="GO" id="GO:0006351">
    <property type="term" value="P:DNA-templated transcription"/>
    <property type="evidence" value="ECO:0007669"/>
    <property type="project" value="InterPro"/>
</dbReference>
<dbReference type="Pfam" id="PF04983">
    <property type="entry name" value="RNA_pol_Rpb1_3"/>
    <property type="match status" value="1"/>
</dbReference>
<evidence type="ECO:0000256" key="14">
    <source>
        <dbReference type="ARBA" id="ARBA00074527"/>
    </source>
</evidence>
<name>A0A067KMK3_JATCU</name>
<feature type="compositionally biased region" description="Basic and acidic residues" evidence="15">
    <location>
        <begin position="532"/>
        <end position="574"/>
    </location>
</feature>
<dbReference type="Gene3D" id="1.10.274.100">
    <property type="entry name" value="RNA polymerase Rpb1, domain 3"/>
    <property type="match status" value="1"/>
</dbReference>
<evidence type="ECO:0000313" key="17">
    <source>
        <dbReference type="EMBL" id="KDP37347.1"/>
    </source>
</evidence>
<evidence type="ECO:0000256" key="2">
    <source>
        <dbReference type="ARBA" id="ARBA00006460"/>
    </source>
</evidence>
<dbReference type="InterPro" id="IPR038120">
    <property type="entry name" value="Rpb1_funnel_sf"/>
</dbReference>
<comment type="subcellular location">
    <subcellularLocation>
        <location evidence="1">Nucleus</location>
    </subcellularLocation>
</comment>
<dbReference type="InterPro" id="IPR007081">
    <property type="entry name" value="RNA_pol_Rpb1_5"/>
</dbReference>
<organism evidence="17 18">
    <name type="scientific">Jatropha curcas</name>
    <name type="common">Barbados nut</name>
    <dbReference type="NCBI Taxonomy" id="180498"/>
    <lineage>
        <taxon>Eukaryota</taxon>
        <taxon>Viridiplantae</taxon>
        <taxon>Streptophyta</taxon>
        <taxon>Embryophyta</taxon>
        <taxon>Tracheophyta</taxon>
        <taxon>Spermatophyta</taxon>
        <taxon>Magnoliopsida</taxon>
        <taxon>eudicotyledons</taxon>
        <taxon>Gunneridae</taxon>
        <taxon>Pentapetalae</taxon>
        <taxon>rosids</taxon>
        <taxon>fabids</taxon>
        <taxon>Malpighiales</taxon>
        <taxon>Euphorbiaceae</taxon>
        <taxon>Crotonoideae</taxon>
        <taxon>Jatropheae</taxon>
        <taxon>Jatropha</taxon>
    </lineage>
</organism>
<dbReference type="Proteomes" id="UP000027138">
    <property type="component" value="Unassembled WGS sequence"/>
</dbReference>
<dbReference type="Gene3D" id="6.10.250.2940">
    <property type="match status" value="1"/>
</dbReference>
<dbReference type="Pfam" id="PF05000">
    <property type="entry name" value="RNA_pol_Rpb1_4"/>
    <property type="match status" value="1"/>
</dbReference>
<dbReference type="InterPro" id="IPR000722">
    <property type="entry name" value="RNA_pol_asu"/>
</dbReference>
<dbReference type="PANTHER" id="PTHR19376">
    <property type="entry name" value="DNA-DIRECTED RNA POLYMERASE"/>
    <property type="match status" value="1"/>
</dbReference>
<keyword evidence="6" id="KW-0548">Nucleotidyltransferase</keyword>
<evidence type="ECO:0000256" key="10">
    <source>
        <dbReference type="ARBA" id="ARBA00023163"/>
    </source>
</evidence>
<dbReference type="OrthoDB" id="270392at2759"/>
<dbReference type="GO" id="GO:0046872">
    <property type="term" value="F:metal ion binding"/>
    <property type="evidence" value="ECO:0007669"/>
    <property type="project" value="UniProtKB-KW"/>
</dbReference>
<gene>
    <name evidence="17" type="ORF">JCGZ_06801</name>
</gene>
<dbReference type="Gene3D" id="3.30.70.2850">
    <property type="match status" value="1"/>
</dbReference>
<dbReference type="InterPro" id="IPR015699">
    <property type="entry name" value="DNA-dir_RNA_pol1_lsu_N"/>
</dbReference>
<keyword evidence="10" id="KW-0804">Transcription</keyword>
<feature type="compositionally biased region" description="Acidic residues" evidence="15">
    <location>
        <begin position="1198"/>
        <end position="1208"/>
    </location>
</feature>
<proteinExistence type="inferred from homology"/>
<evidence type="ECO:0000256" key="8">
    <source>
        <dbReference type="ARBA" id="ARBA00022833"/>
    </source>
</evidence>
<accession>A0A067KMK3</accession>
<dbReference type="GO" id="GO:0003677">
    <property type="term" value="F:DNA binding"/>
    <property type="evidence" value="ECO:0007669"/>
    <property type="project" value="InterPro"/>
</dbReference>
<dbReference type="Pfam" id="PF04998">
    <property type="entry name" value="RNA_pol_Rpb1_5"/>
    <property type="match status" value="1"/>
</dbReference>
<sequence>MFGWFYTSGMTDASIRANIIRGRQLGGPLVAEVDEMTDVEESAEPSGNQDTDVKRHKKKGSQEAREFYKQRSAFSKQLLPSEVKDALDLLWENEDRICSFISDLQQQGFGKKKAGPSMFFLETILVAAIKFRPPTKGGDSVREHPQTVLLSKVLEANIYLGDAHINKEHSKIVRRWMDLQQSINILFDSKTAKGPGQRDVTSGICQLLEKKEGLFRQKMMGKRVNYACRSVISPDPYLGVNEIGIPPCFAVKLTYPERVTPWNVAKLRNAVFNGSESHPGATHYVDKLSTNKLPVARKMRIAISRKLPSSRGAIMQPGKSSDCEYEGKIVYRHLQDGDVVLCNRQPTLHKPSIMAHVVRVLKGEKTLRMHYANCSTYNADFDGDEMNVHFPQDELSRAEAYGIVNANNQYVRPSNGEPLRGLIQDHIISSVLLTKKDTFLSQDEFNQLLYSSGVSTAGSTSFHGRPGQKVLWSRSEDEIQTLPPAIWKPEPLWTGKQVISAVLNHITRGHPPFTVEKEAKIPTNFFNSRAKEYKPCDGKKSDEDKKQKSDVKEKRFNEDKQKKPDKNTPQKKEPDEEIMLIYRNELVRGVIDKAQFGEYGLVHTVHELFGSNTAGVLLSALSRLFTAYLQMHGFTCGVDDLLIMESIDDERKKLLESCERSGEAVHRNFIGIKDESIEIDPVELQLNIERTIRSDGDSALSYLDRQMSNELNTKTSSGVINKLLSDGLLKPSGKNCISLMTTSGAKGSKVNFQQISSFLGQQELEGKRVPRMVSGKTLPCFHPWDWAARAGGYIIDRFLTGLRPQEYYFHCMAGREGLVDTAVKTSRSGYLQRCLIKNLECLKISYDHTVRDADGSVVQFYYGEDGVDVHRTSFIAKFEQLAMNQDMIYKQCGNQLVTFNSYVSELPKALSEKAAKFLDDFSLMGRVTSNLVKHEDLYNLMKQKFLLSLAQPGEPVGVLAAQSVGEPSTQMTLNTFHLAGRGEMNVTLGIPRLQEILMTAASNIKTPIITCPLQKGRTKEDAERLADKLKKVSVADIVESMEVSVLPFAIQGDGICRIYKLKMKLYRPVHYPQYADVSVEDWEEILEVDFVRDLEDAIQSHIILLSRISGIKNISESSRRASNDAEEDVSGDRTRREENEGDFSGGRSRREDNEQDFSGNRLHREENDDSNEDDEDDDGERAEDLGLDAQKRKVQATDEMDYDDGIEELNERESTASEESGFESEIDQGDNETETGKDAMLDNKASETPLLRKASKSKSKDKATESPSQGETHSKAKSRNKKKQKAKRTHRPKLSKKEYDRAIFVEARDMHFEVHFKFTNEPHILLAEIAQKTAKKVYIQNPGRIERCRLTTCKENQVIYYGDDPKKRVDISAKEKENVPALEATGLDFSTFWKMHDHLDIRYIYSNNITAMLTTYGVEAARETIIREINHVFKSYGISVSTRHLSLIADFMTHSGGYRPMNRFGGIAESISPFSKMSFETASKFIVEAALHGETDNLETPSARICLGLPVKMGTGAFDLMQKLEI</sequence>
<dbReference type="InterPro" id="IPR006592">
    <property type="entry name" value="RNA_pol_N"/>
</dbReference>
<evidence type="ECO:0000256" key="1">
    <source>
        <dbReference type="ARBA" id="ARBA00004123"/>
    </source>
</evidence>
<feature type="compositionally biased region" description="Acidic residues" evidence="15">
    <location>
        <begin position="1167"/>
        <end position="1181"/>
    </location>
</feature>
<dbReference type="SMART" id="SM00663">
    <property type="entry name" value="RPOLA_N"/>
    <property type="match status" value="1"/>
</dbReference>
<dbReference type="InterPro" id="IPR045867">
    <property type="entry name" value="DNA-dir_RpoC_beta_prime"/>
</dbReference>
<dbReference type="InterPro" id="IPR007066">
    <property type="entry name" value="RNA_pol_Rpb1_3"/>
</dbReference>
<dbReference type="CDD" id="cd01435">
    <property type="entry name" value="RNAP_I_RPA1_N"/>
    <property type="match status" value="1"/>
</dbReference>
<evidence type="ECO:0000256" key="13">
    <source>
        <dbReference type="ARBA" id="ARBA00074245"/>
    </source>
</evidence>
<dbReference type="FunFam" id="1.10.150.390:FF:000005">
    <property type="entry name" value="DNA-directed RNA polymerase subunit"/>
    <property type="match status" value="1"/>
</dbReference>
<keyword evidence="5" id="KW-0808">Transferase</keyword>
<dbReference type="Gene3D" id="2.40.40.20">
    <property type="match status" value="1"/>
</dbReference>
<dbReference type="Pfam" id="PF00623">
    <property type="entry name" value="RNA_pol_Rpb1_2"/>
    <property type="match status" value="1"/>
</dbReference>
<dbReference type="STRING" id="180498.A0A067KMK3"/>
<dbReference type="GO" id="GO:0003899">
    <property type="term" value="F:DNA-directed RNA polymerase activity"/>
    <property type="evidence" value="ECO:0007669"/>
    <property type="project" value="UniProtKB-EC"/>
</dbReference>
<dbReference type="SUPFAM" id="SSF64484">
    <property type="entry name" value="beta and beta-prime subunits of DNA dependent RNA-polymerase"/>
    <property type="match status" value="1"/>
</dbReference>
<dbReference type="Gene3D" id="1.10.132.30">
    <property type="match status" value="1"/>
</dbReference>
<evidence type="ECO:0000256" key="11">
    <source>
        <dbReference type="ARBA" id="ARBA00023242"/>
    </source>
</evidence>
<keyword evidence="11" id="KW-0539">Nucleus</keyword>
<evidence type="ECO:0000313" key="18">
    <source>
        <dbReference type="Proteomes" id="UP000027138"/>
    </source>
</evidence>
<keyword evidence="18" id="KW-1185">Reference proteome</keyword>
<evidence type="ECO:0000256" key="9">
    <source>
        <dbReference type="ARBA" id="ARBA00022842"/>
    </source>
</evidence>
<keyword evidence="8" id="KW-0862">Zinc</keyword>
<dbReference type="PANTHER" id="PTHR19376:SF11">
    <property type="entry name" value="DNA-DIRECTED RNA POLYMERASE I SUBUNIT RPA1"/>
    <property type="match status" value="1"/>
</dbReference>